<dbReference type="Proteomes" id="UP000663852">
    <property type="component" value="Unassembled WGS sequence"/>
</dbReference>
<keyword evidence="9" id="KW-1185">Reference proteome</keyword>
<accession>A0A814VBX0</accession>
<evidence type="ECO:0000259" key="6">
    <source>
        <dbReference type="PROSITE" id="PS50262"/>
    </source>
</evidence>
<dbReference type="EMBL" id="CAJNOJ010000138">
    <property type="protein sequence ID" value="CAF1183312.1"/>
    <property type="molecule type" value="Genomic_DNA"/>
</dbReference>
<comment type="caution">
    <text evidence="7">The sequence shown here is derived from an EMBL/GenBank/DDBJ whole genome shotgun (WGS) entry which is preliminary data.</text>
</comment>
<evidence type="ECO:0000313" key="9">
    <source>
        <dbReference type="Proteomes" id="UP000663828"/>
    </source>
</evidence>
<evidence type="ECO:0000256" key="3">
    <source>
        <dbReference type="ARBA" id="ARBA00022989"/>
    </source>
</evidence>
<feature type="transmembrane region" description="Helical" evidence="5">
    <location>
        <begin position="124"/>
        <end position="147"/>
    </location>
</feature>
<keyword evidence="4 5" id="KW-0472">Membrane</keyword>
<organism evidence="7 10">
    <name type="scientific">Adineta ricciae</name>
    <name type="common">Rotifer</name>
    <dbReference type="NCBI Taxonomy" id="249248"/>
    <lineage>
        <taxon>Eukaryota</taxon>
        <taxon>Metazoa</taxon>
        <taxon>Spiralia</taxon>
        <taxon>Gnathifera</taxon>
        <taxon>Rotifera</taxon>
        <taxon>Eurotatoria</taxon>
        <taxon>Bdelloidea</taxon>
        <taxon>Adinetida</taxon>
        <taxon>Adinetidae</taxon>
        <taxon>Adineta</taxon>
    </lineage>
</organism>
<dbReference type="SUPFAM" id="SSF81321">
    <property type="entry name" value="Family A G protein-coupled receptor-like"/>
    <property type="match status" value="1"/>
</dbReference>
<evidence type="ECO:0000256" key="2">
    <source>
        <dbReference type="ARBA" id="ARBA00022692"/>
    </source>
</evidence>
<proteinExistence type="predicted"/>
<evidence type="ECO:0000313" key="8">
    <source>
        <dbReference type="EMBL" id="CAF1200634.1"/>
    </source>
</evidence>
<keyword evidence="2 5" id="KW-0812">Transmembrane</keyword>
<comment type="subcellular location">
    <subcellularLocation>
        <location evidence="1">Membrane</location>
    </subcellularLocation>
</comment>
<feature type="transmembrane region" description="Helical" evidence="5">
    <location>
        <begin position="82"/>
        <end position="103"/>
    </location>
</feature>
<gene>
    <name evidence="7" type="ORF">EDS130_LOCUS24371</name>
    <name evidence="8" type="ORF">XAT740_LOCUS23657</name>
</gene>
<feature type="transmembrane region" description="Helical" evidence="5">
    <location>
        <begin position="178"/>
        <end position="201"/>
    </location>
</feature>
<dbReference type="AlphaFoldDB" id="A0A814VBX0"/>
<dbReference type="PROSITE" id="PS50262">
    <property type="entry name" value="G_PROTEIN_RECEP_F1_2"/>
    <property type="match status" value="1"/>
</dbReference>
<evidence type="ECO:0000313" key="7">
    <source>
        <dbReference type="EMBL" id="CAF1183312.1"/>
    </source>
</evidence>
<dbReference type="EMBL" id="CAJNOR010001796">
    <property type="protein sequence ID" value="CAF1200634.1"/>
    <property type="molecule type" value="Genomic_DNA"/>
</dbReference>
<feature type="domain" description="G-protein coupled receptors family 1 profile" evidence="6">
    <location>
        <begin position="22"/>
        <end position="239"/>
    </location>
</feature>
<feature type="transmembrane region" description="Helical" evidence="5">
    <location>
        <begin position="222"/>
        <end position="242"/>
    </location>
</feature>
<sequence length="321" mass="37106">MALSKTGFLWLHIIPLIPSLLLTLFILYHLLKSRPLRSALNNHVIILMLLFGLVVELTDVVWFIAFYHNGIALSATPQFCLIWAYIDSSLFVCVSLQMAWASIERHILIFYPKLLETPSKRICFHYLPLTFVSVWPLIFYLMMLIIIPCDEPLNYNRRLCGRYDCVSVIPWIGMFDSIAHYMVPAFIIVVFSIGLFVRVVYHRYHLHHRIDWRNYRKMAVQLLSISLVYMVLDAPPMVLNAAYLWGLSTDVAAQYYSDMLDLSLWVILFTPFASVTSVPDLKTKSVNALMFWRGRHAVAPITVTNTHRAANQTRTLTRGVH</sequence>
<evidence type="ECO:0000256" key="1">
    <source>
        <dbReference type="ARBA" id="ARBA00004370"/>
    </source>
</evidence>
<evidence type="ECO:0000256" key="5">
    <source>
        <dbReference type="SAM" id="Phobius"/>
    </source>
</evidence>
<dbReference type="OrthoDB" id="10006668at2759"/>
<feature type="transmembrane region" description="Helical" evidence="5">
    <location>
        <begin position="262"/>
        <end position="281"/>
    </location>
</feature>
<evidence type="ECO:0000256" key="4">
    <source>
        <dbReference type="ARBA" id="ARBA00023136"/>
    </source>
</evidence>
<dbReference type="Gene3D" id="1.20.1070.10">
    <property type="entry name" value="Rhodopsin 7-helix transmembrane proteins"/>
    <property type="match status" value="1"/>
</dbReference>
<evidence type="ECO:0000313" key="10">
    <source>
        <dbReference type="Proteomes" id="UP000663852"/>
    </source>
</evidence>
<dbReference type="Proteomes" id="UP000663828">
    <property type="component" value="Unassembled WGS sequence"/>
</dbReference>
<protein>
    <recommendedName>
        <fullName evidence="6">G-protein coupled receptors family 1 profile domain-containing protein</fullName>
    </recommendedName>
</protein>
<name>A0A814VBX0_ADIRI</name>
<feature type="transmembrane region" description="Helical" evidence="5">
    <location>
        <begin position="12"/>
        <end position="31"/>
    </location>
</feature>
<feature type="transmembrane region" description="Helical" evidence="5">
    <location>
        <begin position="43"/>
        <end position="67"/>
    </location>
</feature>
<reference evidence="7" key="1">
    <citation type="submission" date="2021-02" db="EMBL/GenBank/DDBJ databases">
        <authorList>
            <person name="Nowell W R."/>
        </authorList>
    </citation>
    <scope>NUCLEOTIDE SEQUENCE</scope>
</reference>
<keyword evidence="3 5" id="KW-1133">Transmembrane helix</keyword>
<dbReference type="GO" id="GO:0016020">
    <property type="term" value="C:membrane"/>
    <property type="evidence" value="ECO:0007669"/>
    <property type="project" value="UniProtKB-SubCell"/>
</dbReference>
<dbReference type="InterPro" id="IPR017452">
    <property type="entry name" value="GPCR_Rhodpsn_7TM"/>
</dbReference>